<accession>A0A0C2RMC3</accession>
<reference evidence="6 7" key="1">
    <citation type="submission" date="2015-01" db="EMBL/GenBank/DDBJ databases">
        <title>Genome sequence of Jeotgalibacillus alimentarius.</title>
        <authorList>
            <person name="Goh K.M."/>
            <person name="Chan K.-G."/>
            <person name="Yaakop A.S."/>
            <person name="Ee R."/>
            <person name="Gan H.M."/>
            <person name="Chan C.S."/>
        </authorList>
    </citation>
    <scope>NUCLEOTIDE SEQUENCE [LARGE SCALE GENOMIC DNA]</scope>
    <source>
        <strain evidence="6 7">YKJ-13</strain>
    </source>
</reference>
<name>A0A0C2RMC3_9BACL</name>
<evidence type="ECO:0000256" key="2">
    <source>
        <dbReference type="ARBA" id="ARBA00023002"/>
    </source>
</evidence>
<dbReference type="Gene3D" id="3.40.50.1970">
    <property type="match status" value="1"/>
</dbReference>
<feature type="binding site" evidence="4">
    <location>
        <begin position="116"/>
        <end position="119"/>
    </location>
    <ligand>
        <name>NAD(+)</name>
        <dbReference type="ChEBI" id="CHEBI:57540"/>
    </ligand>
</feature>
<keyword evidence="3" id="KW-0862">Zinc</keyword>
<feature type="domain" description="Alcohol dehydrogenase iron-type/glycerol dehydrogenase GldA" evidence="5">
    <location>
        <begin position="10"/>
        <end position="154"/>
    </location>
</feature>
<dbReference type="InterPro" id="IPR001670">
    <property type="entry name" value="ADH_Fe/GldA"/>
</dbReference>
<dbReference type="GO" id="GO:0016614">
    <property type="term" value="F:oxidoreductase activity, acting on CH-OH group of donors"/>
    <property type="evidence" value="ECO:0007669"/>
    <property type="project" value="InterPro"/>
</dbReference>
<protein>
    <recommendedName>
        <fullName evidence="5">Alcohol dehydrogenase iron-type/glycerol dehydrogenase GldA domain-containing protein</fullName>
    </recommendedName>
</protein>
<sequence length="358" mass="39066">MTDVIVRGAPAEYVIKVDALGELEEKLKIRGINRVLLLSGVKSWESSQDYFSPFHEITYHHEYYHGECTIEEVQRVSSLATEFGAEAIIGLGGGKVLDITKAAAVASNIKTVLIPTLASNCAPWTPISVMYDSDGTMTHYDIHPAGVDLLLVDPVMLTAAPVALLRAGIGDTLAKWYEADVQIGRMQNPLPALEVAHFTAKKCADIMFEYGEQAIADAKNQVSSEAFIRVTEAIMMLGGMVGGFGDQYGRVAGAHAIHNGLTSAPESHHALHGDKVAYGILVQLILEEKHEEMLRVQSFYQKLGLPSSLNDLNIPAHRIDDIVARSVNPNETIHVLKDRPITAKETADAIEYLEKLNV</sequence>
<evidence type="ECO:0000313" key="6">
    <source>
        <dbReference type="EMBL" id="KIL51405.1"/>
    </source>
</evidence>
<evidence type="ECO:0000256" key="4">
    <source>
        <dbReference type="PIRSR" id="PIRSR000112-3"/>
    </source>
</evidence>
<feature type="binding site" evidence="3">
    <location>
        <position position="255"/>
    </location>
    <ligand>
        <name>glycerol</name>
        <dbReference type="ChEBI" id="CHEBI:17754"/>
    </ligand>
</feature>
<feature type="binding site" evidence="3">
    <location>
        <position position="171"/>
    </location>
    <ligand>
        <name>glycerol</name>
        <dbReference type="ChEBI" id="CHEBI:17754"/>
    </ligand>
</feature>
<evidence type="ECO:0000259" key="5">
    <source>
        <dbReference type="Pfam" id="PF00465"/>
    </source>
</evidence>
<dbReference type="EMBL" id="JXRQ01000015">
    <property type="protein sequence ID" value="KIL51405.1"/>
    <property type="molecule type" value="Genomic_DNA"/>
</dbReference>
<dbReference type="OrthoDB" id="5198708at2"/>
<feature type="binding site" evidence="3">
    <location>
        <position position="272"/>
    </location>
    <ligand>
        <name>glycerol</name>
        <dbReference type="ChEBI" id="CHEBI:17754"/>
    </ligand>
</feature>
<dbReference type="PANTHER" id="PTHR43616">
    <property type="entry name" value="GLYCEROL DEHYDROGENASE"/>
    <property type="match status" value="1"/>
</dbReference>
<comment type="cofactor">
    <cofactor evidence="3">
        <name>Zn(2+)</name>
        <dbReference type="ChEBI" id="CHEBI:29105"/>
    </cofactor>
    <text evidence="3">Binds 1 zinc ion per subunit.</text>
</comment>
<dbReference type="SUPFAM" id="SSF56796">
    <property type="entry name" value="Dehydroquinate synthase-like"/>
    <property type="match status" value="1"/>
</dbReference>
<gene>
    <name evidence="6" type="ORF">KP77_09170</name>
</gene>
<feature type="binding site" evidence="4">
    <location>
        <begin position="94"/>
        <end position="98"/>
    </location>
    <ligand>
        <name>NAD(+)</name>
        <dbReference type="ChEBI" id="CHEBI:57540"/>
    </ligand>
</feature>
<dbReference type="Pfam" id="PF00465">
    <property type="entry name" value="Fe-ADH"/>
    <property type="match status" value="1"/>
</dbReference>
<dbReference type="PANTHER" id="PTHR43616:SF3">
    <property type="entry name" value="HYDROXYCARBOXYLATE DEHYDROGENASE A"/>
    <property type="match status" value="1"/>
</dbReference>
<dbReference type="RefSeq" id="WP_041121541.1">
    <property type="nucleotide sequence ID" value="NZ_JXRQ01000015.1"/>
</dbReference>
<feature type="binding site" evidence="4">
    <location>
        <position position="131"/>
    </location>
    <ligand>
        <name>NAD(+)</name>
        <dbReference type="ChEBI" id="CHEBI:57540"/>
    </ligand>
</feature>
<evidence type="ECO:0000256" key="3">
    <source>
        <dbReference type="PIRSR" id="PIRSR000112-1"/>
    </source>
</evidence>
<dbReference type="STRING" id="135826.KP77_09170"/>
<keyword evidence="2" id="KW-0560">Oxidoreductase</keyword>
<dbReference type="PIRSF" id="PIRSF000112">
    <property type="entry name" value="Glycerol_dehydrogenase"/>
    <property type="match status" value="1"/>
</dbReference>
<dbReference type="GO" id="GO:0046872">
    <property type="term" value="F:metal ion binding"/>
    <property type="evidence" value="ECO:0007669"/>
    <property type="project" value="UniProtKB-KW"/>
</dbReference>
<evidence type="ECO:0000313" key="7">
    <source>
        <dbReference type="Proteomes" id="UP000031950"/>
    </source>
</evidence>
<comment type="caution">
    <text evidence="6">The sequence shown here is derived from an EMBL/GenBank/DDBJ whole genome shotgun (WGS) entry which is preliminary data.</text>
</comment>
<dbReference type="InterPro" id="IPR016205">
    <property type="entry name" value="Glycerol_DH"/>
</dbReference>
<evidence type="ECO:0000256" key="1">
    <source>
        <dbReference type="ARBA" id="ARBA00022723"/>
    </source>
</evidence>
<proteinExistence type="predicted"/>
<keyword evidence="1 3" id="KW-0479">Metal-binding</keyword>
<keyword evidence="4" id="KW-0520">NAD</keyword>
<dbReference type="Gene3D" id="1.20.1090.10">
    <property type="entry name" value="Dehydroquinate synthase-like - alpha domain"/>
    <property type="match status" value="1"/>
</dbReference>
<keyword evidence="7" id="KW-1185">Reference proteome</keyword>
<dbReference type="PATRIC" id="fig|135826.4.peg.911"/>
<dbReference type="AlphaFoldDB" id="A0A0C2RMC3"/>
<dbReference type="CDD" id="cd08172">
    <property type="entry name" value="GlyDH-like"/>
    <property type="match status" value="1"/>
</dbReference>
<organism evidence="6 7">
    <name type="scientific">Jeotgalibacillus alimentarius</name>
    <dbReference type="NCBI Taxonomy" id="135826"/>
    <lineage>
        <taxon>Bacteria</taxon>
        <taxon>Bacillati</taxon>
        <taxon>Bacillota</taxon>
        <taxon>Bacilli</taxon>
        <taxon>Bacillales</taxon>
        <taxon>Caryophanaceae</taxon>
        <taxon>Jeotgalibacillus</taxon>
    </lineage>
</organism>
<dbReference type="Proteomes" id="UP000031950">
    <property type="component" value="Unassembled WGS sequence"/>
</dbReference>
<feature type="binding site" evidence="4">
    <location>
        <position position="125"/>
    </location>
    <ligand>
        <name>NAD(+)</name>
        <dbReference type="ChEBI" id="CHEBI:57540"/>
    </ligand>
</feature>